<dbReference type="InterPro" id="IPR050282">
    <property type="entry name" value="Cycloisomerase_2"/>
</dbReference>
<dbReference type="InterPro" id="IPR011048">
    <property type="entry name" value="Haem_d1_sf"/>
</dbReference>
<accession>A0A9D2TBT2</accession>
<dbReference type="Gene3D" id="2.130.10.10">
    <property type="entry name" value="YVTN repeat-like/Quinoprotein amine dehydrogenase"/>
    <property type="match status" value="1"/>
</dbReference>
<dbReference type="InterPro" id="IPR015943">
    <property type="entry name" value="WD40/YVTN_repeat-like_dom_sf"/>
</dbReference>
<evidence type="ECO:0000313" key="3">
    <source>
        <dbReference type="Proteomes" id="UP000823886"/>
    </source>
</evidence>
<dbReference type="SUPFAM" id="SSF51004">
    <property type="entry name" value="C-terminal (heme d1) domain of cytochrome cd1-nitrite reductase"/>
    <property type="match status" value="1"/>
</dbReference>
<organism evidence="2 3">
    <name type="scientific">Candidatus Blautia merdavium</name>
    <dbReference type="NCBI Taxonomy" id="2838494"/>
    <lineage>
        <taxon>Bacteria</taxon>
        <taxon>Bacillati</taxon>
        <taxon>Bacillota</taxon>
        <taxon>Clostridia</taxon>
        <taxon>Lachnospirales</taxon>
        <taxon>Lachnospiraceae</taxon>
        <taxon>Blautia</taxon>
    </lineage>
</organism>
<sequence>MKFWISGYSQENCPSVCLFDLDQYDSVWKTCLSNPSYLCFHGPFLFALGEFKEYGTLTSFRFQEGAWIPVDSLRTEGGALCHITTDPSMNFLAGSCWGSGHLFTVRLHPDGTFGPVLFSEVLDDGTGRKSRMHFSKILGQYLYAVNIELDAIFCFHQENGALRPASILQLPAGCGPRHFYADEQRQRFYCVTEYSSELLVIDSSSPENLRLLGRYPMLDPGFSGKSTGSTLAVSRDGQDLYCANRGEDTVVHFRLSPEGTPSLAGRYSCHGNCPRHIALLDDDRFVGIANQTSDEVILLERNRSDGALGEVPAFRIPFASPSFLEDAAFLENCLFWKTSFKEHVF</sequence>
<evidence type="ECO:0000256" key="1">
    <source>
        <dbReference type="ARBA" id="ARBA00005564"/>
    </source>
</evidence>
<protein>
    <submittedName>
        <fullName evidence="2">Lactonase family protein</fullName>
    </submittedName>
</protein>
<proteinExistence type="inferred from homology"/>
<gene>
    <name evidence="2" type="ORF">H9753_04815</name>
</gene>
<dbReference type="AlphaFoldDB" id="A0A9D2TBT2"/>
<dbReference type="EMBL" id="DWVZ01000061">
    <property type="protein sequence ID" value="HJC62923.1"/>
    <property type="molecule type" value="Genomic_DNA"/>
</dbReference>
<dbReference type="PANTHER" id="PTHR30344:SF1">
    <property type="entry name" value="6-PHOSPHOGLUCONOLACTONASE"/>
    <property type="match status" value="1"/>
</dbReference>
<dbReference type="PANTHER" id="PTHR30344">
    <property type="entry name" value="6-PHOSPHOGLUCONOLACTONASE-RELATED"/>
    <property type="match status" value="1"/>
</dbReference>
<comment type="similarity">
    <text evidence="1">Belongs to the cycloisomerase 2 family.</text>
</comment>
<reference evidence="2" key="2">
    <citation type="submission" date="2021-04" db="EMBL/GenBank/DDBJ databases">
        <authorList>
            <person name="Gilroy R."/>
        </authorList>
    </citation>
    <scope>NUCLEOTIDE SEQUENCE</scope>
    <source>
        <strain evidence="2">ChiBcec2-3848</strain>
    </source>
</reference>
<dbReference type="Proteomes" id="UP000823886">
    <property type="component" value="Unassembled WGS sequence"/>
</dbReference>
<dbReference type="GO" id="GO:0017057">
    <property type="term" value="F:6-phosphogluconolactonase activity"/>
    <property type="evidence" value="ECO:0007669"/>
    <property type="project" value="TreeGrafter"/>
</dbReference>
<reference evidence="2" key="1">
    <citation type="journal article" date="2021" name="PeerJ">
        <title>Extensive microbial diversity within the chicken gut microbiome revealed by metagenomics and culture.</title>
        <authorList>
            <person name="Gilroy R."/>
            <person name="Ravi A."/>
            <person name="Getino M."/>
            <person name="Pursley I."/>
            <person name="Horton D.L."/>
            <person name="Alikhan N.F."/>
            <person name="Baker D."/>
            <person name="Gharbi K."/>
            <person name="Hall N."/>
            <person name="Watson M."/>
            <person name="Adriaenssens E.M."/>
            <person name="Foster-Nyarko E."/>
            <person name="Jarju S."/>
            <person name="Secka A."/>
            <person name="Antonio M."/>
            <person name="Oren A."/>
            <person name="Chaudhuri R.R."/>
            <person name="La Ragione R."/>
            <person name="Hildebrand F."/>
            <person name="Pallen M.J."/>
        </authorList>
    </citation>
    <scope>NUCLEOTIDE SEQUENCE</scope>
    <source>
        <strain evidence="2">ChiBcec2-3848</strain>
    </source>
</reference>
<dbReference type="InterPro" id="IPR019405">
    <property type="entry name" value="Lactonase_7-beta_prop"/>
</dbReference>
<dbReference type="Pfam" id="PF10282">
    <property type="entry name" value="Lactonase"/>
    <property type="match status" value="1"/>
</dbReference>
<comment type="caution">
    <text evidence="2">The sequence shown here is derived from an EMBL/GenBank/DDBJ whole genome shotgun (WGS) entry which is preliminary data.</text>
</comment>
<name>A0A9D2TBT2_9FIRM</name>
<evidence type="ECO:0000313" key="2">
    <source>
        <dbReference type="EMBL" id="HJC62923.1"/>
    </source>
</evidence>